<dbReference type="RefSeq" id="WP_189114569.1">
    <property type="nucleotide sequence ID" value="NZ_BMQC01000008.1"/>
</dbReference>
<organism evidence="1 2">
    <name type="scientific">Pilimelia terevasa</name>
    <dbReference type="NCBI Taxonomy" id="53372"/>
    <lineage>
        <taxon>Bacteria</taxon>
        <taxon>Bacillati</taxon>
        <taxon>Actinomycetota</taxon>
        <taxon>Actinomycetes</taxon>
        <taxon>Micromonosporales</taxon>
        <taxon>Micromonosporaceae</taxon>
        <taxon>Pilimelia</taxon>
    </lineage>
</organism>
<keyword evidence="2" id="KW-1185">Reference proteome</keyword>
<dbReference type="EMBL" id="BMQC01000008">
    <property type="protein sequence ID" value="GGK32170.1"/>
    <property type="molecule type" value="Genomic_DNA"/>
</dbReference>
<dbReference type="Proteomes" id="UP000662200">
    <property type="component" value="Unassembled WGS sequence"/>
</dbReference>
<name>A0A8J3FL53_9ACTN</name>
<dbReference type="AlphaFoldDB" id="A0A8J3FL53"/>
<proteinExistence type="predicted"/>
<sequence length="137" mass="14740">MSTFAALDLRVEVNSVDLSDWCTKVTWPVEYDQQEDTAFGDNARSRLAGLQDIDLSLEFNQDFGASAVDQTISAIDGTVVAVKVRPTSAAISATNPEYVASFLVAEYSPFDNSVGDLATTSMSWPLSDADGYARNTA</sequence>
<reference evidence="1" key="2">
    <citation type="submission" date="2020-09" db="EMBL/GenBank/DDBJ databases">
        <authorList>
            <person name="Sun Q."/>
            <person name="Ohkuma M."/>
        </authorList>
    </citation>
    <scope>NUCLEOTIDE SEQUENCE</scope>
    <source>
        <strain evidence="1">JCM 3091</strain>
    </source>
</reference>
<evidence type="ECO:0000313" key="1">
    <source>
        <dbReference type="EMBL" id="GGK32170.1"/>
    </source>
</evidence>
<gene>
    <name evidence="1" type="ORF">GCM10010124_26200</name>
</gene>
<comment type="caution">
    <text evidence="1">The sequence shown here is derived from an EMBL/GenBank/DDBJ whole genome shotgun (WGS) entry which is preliminary data.</text>
</comment>
<accession>A0A8J3FL53</accession>
<reference evidence="1" key="1">
    <citation type="journal article" date="2014" name="Int. J. Syst. Evol. Microbiol.">
        <title>Complete genome sequence of Corynebacterium casei LMG S-19264T (=DSM 44701T), isolated from a smear-ripened cheese.</title>
        <authorList>
            <consortium name="US DOE Joint Genome Institute (JGI-PGF)"/>
            <person name="Walter F."/>
            <person name="Albersmeier A."/>
            <person name="Kalinowski J."/>
            <person name="Ruckert C."/>
        </authorList>
    </citation>
    <scope>NUCLEOTIDE SEQUENCE</scope>
    <source>
        <strain evidence="1">JCM 3091</strain>
    </source>
</reference>
<evidence type="ECO:0000313" key="2">
    <source>
        <dbReference type="Proteomes" id="UP000662200"/>
    </source>
</evidence>
<protein>
    <submittedName>
        <fullName evidence="1">Uncharacterized protein</fullName>
    </submittedName>
</protein>